<reference evidence="3 4" key="1">
    <citation type="submission" date="2020-08" db="EMBL/GenBank/DDBJ databases">
        <title>Genomic Encyclopedia of Type Strains, Phase IV (KMG-IV): sequencing the most valuable type-strain genomes for metagenomic binning, comparative biology and taxonomic classification.</title>
        <authorList>
            <person name="Goeker M."/>
        </authorList>
    </citation>
    <scope>NUCLEOTIDE SEQUENCE [LARGE SCALE GENOMIC DNA]</scope>
    <source>
        <strain evidence="3 4">DSM 26944</strain>
    </source>
</reference>
<dbReference type="Pfam" id="PF02120">
    <property type="entry name" value="Flg_hook"/>
    <property type="match status" value="1"/>
</dbReference>
<feature type="compositionally biased region" description="Basic and acidic residues" evidence="1">
    <location>
        <begin position="54"/>
        <end position="77"/>
    </location>
</feature>
<feature type="region of interest" description="Disordered" evidence="1">
    <location>
        <begin position="138"/>
        <end position="234"/>
    </location>
</feature>
<dbReference type="InterPro" id="IPR038610">
    <property type="entry name" value="FliK-like_C_sf"/>
</dbReference>
<evidence type="ECO:0000313" key="4">
    <source>
        <dbReference type="Proteomes" id="UP000555546"/>
    </source>
</evidence>
<protein>
    <submittedName>
        <fullName evidence="3">Chemotaxis protein MotD</fullName>
    </submittedName>
</protein>
<dbReference type="AlphaFoldDB" id="A0A7W9B0S4"/>
<evidence type="ECO:0000259" key="2">
    <source>
        <dbReference type="Pfam" id="PF02120"/>
    </source>
</evidence>
<dbReference type="Proteomes" id="UP000555546">
    <property type="component" value="Unassembled WGS sequence"/>
</dbReference>
<feature type="region of interest" description="Disordered" evidence="1">
    <location>
        <begin position="23"/>
        <end position="81"/>
    </location>
</feature>
<gene>
    <name evidence="3" type="ORF">FHS76_003947</name>
</gene>
<comment type="caution">
    <text evidence="3">The sequence shown here is derived from an EMBL/GenBank/DDBJ whole genome shotgun (WGS) entry which is preliminary data.</text>
</comment>
<feature type="domain" description="Flagellar hook-length control protein-like C-terminal" evidence="2">
    <location>
        <begin position="253"/>
        <end position="313"/>
    </location>
</feature>
<dbReference type="Gene3D" id="3.30.750.140">
    <property type="match status" value="1"/>
</dbReference>
<name>A0A7W9B0S4_9HYPH</name>
<feature type="region of interest" description="Disordered" evidence="1">
    <location>
        <begin position="326"/>
        <end position="407"/>
    </location>
</feature>
<evidence type="ECO:0000256" key="1">
    <source>
        <dbReference type="SAM" id="MobiDB-lite"/>
    </source>
</evidence>
<feature type="compositionally biased region" description="Polar residues" evidence="1">
    <location>
        <begin position="354"/>
        <end position="364"/>
    </location>
</feature>
<dbReference type="EMBL" id="JACIJG010000022">
    <property type="protein sequence ID" value="MBB5704032.1"/>
    <property type="molecule type" value="Genomic_DNA"/>
</dbReference>
<dbReference type="RefSeq" id="WP_183656829.1">
    <property type="nucleotide sequence ID" value="NZ_JACIJG010000022.1"/>
</dbReference>
<feature type="compositionally biased region" description="Basic and acidic residues" evidence="1">
    <location>
        <begin position="181"/>
        <end position="196"/>
    </location>
</feature>
<accession>A0A7W9B0S4</accession>
<sequence length="407" mass="42665">MSIDMSLKSAFYTVGRLGSLAEKSGAQQNSQVKEEQKSAPAKLFGALLETPGSEIEKSVEKDENAENDDAETREGEPAKPVISYGLPQNILSLDTFVPQLEGVNHNFATGFATGFDSKTDPKGAETHFAIIAATDPEQVVEDGSEEKITVTDRKLAPHPKTAIKADTVMPESAGGSQASGRKSDEIRNPVKPDKHAAPQQPAATPDRVDVQPPLTAARNSPAAEPKTTGATSPQAALRIADIEVVSERSFGTVKTLQIRLDPAELGVVTARIRVASDGVEVHLVADKTHAAEALAADRSMIEKALKTVAISDDAKISVTVADRNAPPTAQNMQAPQNGGQNVGQQQGFDGRNGNGAQAQFTDGSWSGEGRQNGESGQAGGERPQMRGAQDGGNGVSGNTGRRHGLVV</sequence>
<keyword evidence="4" id="KW-1185">Reference proteome</keyword>
<proteinExistence type="predicted"/>
<evidence type="ECO:0000313" key="3">
    <source>
        <dbReference type="EMBL" id="MBB5704032.1"/>
    </source>
</evidence>
<feature type="compositionally biased region" description="Low complexity" evidence="1">
    <location>
        <begin position="336"/>
        <end position="347"/>
    </location>
</feature>
<organism evidence="3 4">
    <name type="scientific">Brucella daejeonensis</name>
    <dbReference type="NCBI Taxonomy" id="659015"/>
    <lineage>
        <taxon>Bacteria</taxon>
        <taxon>Pseudomonadati</taxon>
        <taxon>Pseudomonadota</taxon>
        <taxon>Alphaproteobacteria</taxon>
        <taxon>Hyphomicrobiales</taxon>
        <taxon>Brucellaceae</taxon>
        <taxon>Brucella/Ochrobactrum group</taxon>
        <taxon>Brucella</taxon>
    </lineage>
</organism>
<dbReference type="InterPro" id="IPR021136">
    <property type="entry name" value="Flagellar_hook_control-like_C"/>
</dbReference>
<feature type="compositionally biased region" description="Basic and acidic residues" evidence="1">
    <location>
        <begin position="145"/>
        <end position="155"/>
    </location>
</feature>